<dbReference type="CDD" id="cd05233">
    <property type="entry name" value="SDR_c"/>
    <property type="match status" value="1"/>
</dbReference>
<dbReference type="Gene3D" id="3.40.50.720">
    <property type="entry name" value="NAD(P)-binding Rossmann-like Domain"/>
    <property type="match status" value="1"/>
</dbReference>
<reference evidence="7 8" key="1">
    <citation type="submission" date="2015-03" db="EMBL/GenBank/DDBJ databases">
        <authorList>
            <person name="Morales-Cruz A."/>
            <person name="Amrine K.C."/>
            <person name="Cantu D."/>
        </authorList>
    </citation>
    <scope>NUCLEOTIDE SEQUENCE [LARGE SCALE GENOMIC DNA]</scope>
    <source>
        <strain evidence="7">DS831</strain>
    </source>
</reference>
<evidence type="ECO:0000256" key="2">
    <source>
        <dbReference type="ARBA" id="ARBA00022857"/>
    </source>
</evidence>
<dbReference type="PRINTS" id="PR00080">
    <property type="entry name" value="SDRFAMILY"/>
</dbReference>
<dbReference type="EMBL" id="LAQI01000124">
    <property type="protein sequence ID" value="KKY18591.1"/>
    <property type="molecule type" value="Genomic_DNA"/>
</dbReference>
<evidence type="ECO:0000256" key="1">
    <source>
        <dbReference type="ARBA" id="ARBA00006484"/>
    </source>
</evidence>
<dbReference type="PROSITE" id="PS00061">
    <property type="entry name" value="ADH_SHORT"/>
    <property type="match status" value="1"/>
</dbReference>
<evidence type="ECO:0000313" key="7">
    <source>
        <dbReference type="EMBL" id="KKY18591.1"/>
    </source>
</evidence>
<evidence type="ECO:0000259" key="6">
    <source>
        <dbReference type="SMART" id="SM00822"/>
    </source>
</evidence>
<gene>
    <name evidence="7" type="ORF">UCDDS831_g05871</name>
</gene>
<dbReference type="Pfam" id="PF00106">
    <property type="entry name" value="adh_short"/>
    <property type="match status" value="2"/>
</dbReference>
<dbReference type="FunFam" id="3.40.50.720:FF:000374">
    <property type="entry name" value="3-oxoacyl-(Acyl-carrier-protein) reductase"/>
    <property type="match status" value="1"/>
</dbReference>
<feature type="domain" description="Ketoreductase" evidence="6">
    <location>
        <begin position="25"/>
        <end position="232"/>
    </location>
</feature>
<comment type="similarity">
    <text evidence="1 4">Belongs to the short-chain dehydrogenases/reductases (SDR) family.</text>
</comment>
<dbReference type="AlphaFoldDB" id="A0A0G2E8A9"/>
<evidence type="ECO:0000256" key="5">
    <source>
        <dbReference type="SAM" id="MobiDB-lite"/>
    </source>
</evidence>
<evidence type="ECO:0000256" key="3">
    <source>
        <dbReference type="ARBA" id="ARBA00023002"/>
    </source>
</evidence>
<accession>A0A0G2E8A9</accession>
<evidence type="ECO:0000256" key="4">
    <source>
        <dbReference type="RuleBase" id="RU000363"/>
    </source>
</evidence>
<feature type="compositionally biased region" description="Low complexity" evidence="5">
    <location>
        <begin position="1"/>
        <end position="15"/>
    </location>
</feature>
<dbReference type="PANTHER" id="PTHR42760:SF111">
    <property type="entry name" value="3-OXOACYL-(ACYL-CARRIER-PROTEIN) REDUCTASE (AFU_ORTHOLOGUE AFUA_1G10100)"/>
    <property type="match status" value="1"/>
</dbReference>
<protein>
    <submittedName>
        <fullName evidence="7">Putative short chain dehydrogenase</fullName>
    </submittedName>
</protein>
<keyword evidence="2" id="KW-0521">NADP</keyword>
<dbReference type="InterPro" id="IPR057326">
    <property type="entry name" value="KR_dom"/>
</dbReference>
<organism evidence="7 8">
    <name type="scientific">Diplodia seriata</name>
    <dbReference type="NCBI Taxonomy" id="420778"/>
    <lineage>
        <taxon>Eukaryota</taxon>
        <taxon>Fungi</taxon>
        <taxon>Dikarya</taxon>
        <taxon>Ascomycota</taxon>
        <taxon>Pezizomycotina</taxon>
        <taxon>Dothideomycetes</taxon>
        <taxon>Dothideomycetes incertae sedis</taxon>
        <taxon>Botryosphaeriales</taxon>
        <taxon>Botryosphaeriaceae</taxon>
        <taxon>Diplodia</taxon>
    </lineage>
</organism>
<dbReference type="SMART" id="SM00822">
    <property type="entry name" value="PKS_KR"/>
    <property type="match status" value="1"/>
</dbReference>
<dbReference type="PRINTS" id="PR00081">
    <property type="entry name" value="GDHRDH"/>
</dbReference>
<dbReference type="GO" id="GO:0048038">
    <property type="term" value="F:quinone binding"/>
    <property type="evidence" value="ECO:0007669"/>
    <property type="project" value="TreeGrafter"/>
</dbReference>
<name>A0A0G2E8A9_9PEZI</name>
<dbReference type="Proteomes" id="UP000034182">
    <property type="component" value="Unassembled WGS sequence"/>
</dbReference>
<dbReference type="GO" id="GO:0016616">
    <property type="term" value="F:oxidoreductase activity, acting on the CH-OH group of donors, NAD or NADP as acceptor"/>
    <property type="evidence" value="ECO:0007669"/>
    <property type="project" value="TreeGrafter"/>
</dbReference>
<dbReference type="InterPro" id="IPR020904">
    <property type="entry name" value="Sc_DH/Rdtase_CS"/>
</dbReference>
<comment type="caution">
    <text evidence="7">The sequence shown here is derived from an EMBL/GenBank/DDBJ whole genome shotgun (WGS) entry which is preliminary data.</text>
</comment>
<feature type="region of interest" description="Disordered" evidence="5">
    <location>
        <begin position="1"/>
        <end position="20"/>
    </location>
</feature>
<dbReference type="InterPro" id="IPR002347">
    <property type="entry name" value="SDR_fam"/>
</dbReference>
<dbReference type="SUPFAM" id="SSF51735">
    <property type="entry name" value="NAD(P)-binding Rossmann-fold domains"/>
    <property type="match status" value="1"/>
</dbReference>
<dbReference type="InterPro" id="IPR036291">
    <property type="entry name" value="NAD(P)-bd_dom_sf"/>
</dbReference>
<keyword evidence="3" id="KW-0560">Oxidoreductase</keyword>
<proteinExistence type="inferred from homology"/>
<reference evidence="7 8" key="2">
    <citation type="submission" date="2015-05" db="EMBL/GenBank/DDBJ databases">
        <title>Distinctive expansion of gene families associated with plant cell wall degradation and secondary metabolism in the genomes of grapevine trunk pathogens.</title>
        <authorList>
            <person name="Lawrence D.P."/>
            <person name="Travadon R."/>
            <person name="Rolshausen P.E."/>
            <person name="Baumgartner K."/>
        </authorList>
    </citation>
    <scope>NUCLEOTIDE SEQUENCE [LARGE SCALE GENOMIC DNA]</scope>
    <source>
        <strain evidence="7">DS831</strain>
    </source>
</reference>
<evidence type="ECO:0000313" key="8">
    <source>
        <dbReference type="Proteomes" id="UP000034182"/>
    </source>
</evidence>
<sequence length="315" mass="32523">MSTPTITAAAAATPTPHTPRPLEGKLGIISGGSRGIGASVARNLASKGCSLVLNHTSSTSAPLAAALAAELRSAHGVAAVAVQGDISTEEGCKAVVEGARGVFFNVHGEETPGVTAGERGEGLRIDVLVNNAAVQAKAYLGEVTPDEFWRVYKINVLGTVMLTQAVLPFLPWDRSGRIVNMSSVVNSNGMAGYSIYGGTKGAVEAMTRVWARELAERATVNAVNIGPTMTDMYQDIPVEVLADVLKSWFPTAPLSAVREGDTDRAKYFADALGGRPGYPDEVAGVVGVLCLPESGWTTGGLIGANGGGRMQACAL</sequence>
<dbReference type="PANTHER" id="PTHR42760">
    <property type="entry name" value="SHORT-CHAIN DEHYDROGENASES/REDUCTASES FAMILY MEMBER"/>
    <property type="match status" value="1"/>
</dbReference>
<dbReference type="GO" id="GO:0006633">
    <property type="term" value="P:fatty acid biosynthetic process"/>
    <property type="evidence" value="ECO:0007669"/>
    <property type="project" value="TreeGrafter"/>
</dbReference>